<dbReference type="PANTHER" id="PTHR46332">
    <property type="entry name" value="ASPARTATE BETA-HYDROXYLASE DOMAIN-CONTAINING PROTEIN 2"/>
    <property type="match status" value="1"/>
</dbReference>
<evidence type="ECO:0000256" key="3">
    <source>
        <dbReference type="ARBA" id="ARBA00023002"/>
    </source>
</evidence>
<evidence type="ECO:0000313" key="5">
    <source>
        <dbReference type="EMBL" id="QHI99143.1"/>
    </source>
</evidence>
<dbReference type="Gene3D" id="2.60.120.330">
    <property type="entry name" value="B-lactam Antibiotic, Isopenicillin N Synthase, Chain"/>
    <property type="match status" value="1"/>
</dbReference>
<dbReference type="AlphaFoldDB" id="A0A857J7C7"/>
<dbReference type="Proteomes" id="UP000464787">
    <property type="component" value="Chromosome"/>
</dbReference>
<sequence>MKNFALLGQAARACQALRTEVLSQPEAWAINTIRQRTLACQRETESIFLRCGVDPGPGMLLADVQESRATPTAMRFPLLTAWLHDAATALQGEPGRALLARLPPGGQVYPHRDGGSYYARRGRYHLVLQSTEGSRMVCGGEEVVMREGECWWFDNRQVHAAFNDSSSPRVHLIFDLLHPEGLRAPAGRSLDDIPAPQPVS</sequence>
<dbReference type="GO" id="GO:0051213">
    <property type="term" value="F:dioxygenase activity"/>
    <property type="evidence" value="ECO:0007669"/>
    <property type="project" value="UniProtKB-KW"/>
</dbReference>
<evidence type="ECO:0000256" key="2">
    <source>
        <dbReference type="ARBA" id="ARBA00022964"/>
    </source>
</evidence>
<dbReference type="KEGG" id="xyk:GT347_14800"/>
<dbReference type="CDD" id="cd02208">
    <property type="entry name" value="cupin_RmlC-like"/>
    <property type="match status" value="1"/>
</dbReference>
<dbReference type="EMBL" id="CP047650">
    <property type="protein sequence ID" value="QHI99143.1"/>
    <property type="molecule type" value="Genomic_DNA"/>
</dbReference>
<dbReference type="SUPFAM" id="SSF51197">
    <property type="entry name" value="Clavaminate synthase-like"/>
    <property type="match status" value="1"/>
</dbReference>
<gene>
    <name evidence="5" type="ORF">GT347_14800</name>
</gene>
<evidence type="ECO:0000313" key="6">
    <source>
        <dbReference type="Proteomes" id="UP000464787"/>
    </source>
</evidence>
<dbReference type="PANTHER" id="PTHR46332:SF5">
    <property type="entry name" value="ASPARTATE BETA-HYDROXYLASE DOMAIN CONTAINING 2"/>
    <property type="match status" value="1"/>
</dbReference>
<proteinExistence type="inferred from homology"/>
<protein>
    <recommendedName>
        <fullName evidence="4">Aspartyl/asparaginy/proline hydroxylase domain-containing protein</fullName>
    </recommendedName>
</protein>
<keyword evidence="2" id="KW-0223">Dioxygenase</keyword>
<keyword evidence="6" id="KW-1185">Reference proteome</keyword>
<dbReference type="RefSeq" id="WP_160552924.1">
    <property type="nucleotide sequence ID" value="NZ_CP047650.1"/>
</dbReference>
<keyword evidence="3" id="KW-0560">Oxidoreductase</keyword>
<dbReference type="InterPro" id="IPR027443">
    <property type="entry name" value="IPNS-like_sf"/>
</dbReference>
<accession>A0A857J7C7</accession>
<feature type="domain" description="Aspartyl/asparaginy/proline hydroxylase" evidence="4">
    <location>
        <begin position="65"/>
        <end position="179"/>
    </location>
</feature>
<organism evidence="5 6">
    <name type="scientific">Xylophilus rhododendri</name>
    <dbReference type="NCBI Taxonomy" id="2697032"/>
    <lineage>
        <taxon>Bacteria</taxon>
        <taxon>Pseudomonadati</taxon>
        <taxon>Pseudomonadota</taxon>
        <taxon>Betaproteobacteria</taxon>
        <taxon>Burkholderiales</taxon>
        <taxon>Xylophilus</taxon>
    </lineage>
</organism>
<dbReference type="InterPro" id="IPR007803">
    <property type="entry name" value="Asp/Arg/Pro-Hydrxlase"/>
</dbReference>
<comment type="similarity">
    <text evidence="1">Belongs to the aspartyl/asparaginyl beta-hydroxylase family.</text>
</comment>
<evidence type="ECO:0000256" key="1">
    <source>
        <dbReference type="ARBA" id="ARBA00007730"/>
    </source>
</evidence>
<evidence type="ECO:0000259" key="4">
    <source>
        <dbReference type="Pfam" id="PF05118"/>
    </source>
</evidence>
<reference evidence="5 6" key="1">
    <citation type="submission" date="2020-01" db="EMBL/GenBank/DDBJ databases">
        <title>Genome sequencing of strain KACC 21265.</title>
        <authorList>
            <person name="Heo J."/>
            <person name="Kim S.-J."/>
            <person name="Kim J.-S."/>
            <person name="Hong S.-B."/>
            <person name="Kwon S.-W."/>
        </authorList>
    </citation>
    <scope>NUCLEOTIDE SEQUENCE [LARGE SCALE GENOMIC DNA]</scope>
    <source>
        <strain evidence="5 6">KACC 21265</strain>
    </source>
</reference>
<dbReference type="InterPro" id="IPR051821">
    <property type="entry name" value="Asp/Asn_beta-hydroxylase"/>
</dbReference>
<name>A0A857J7C7_9BURK</name>
<dbReference type="Pfam" id="PF05118">
    <property type="entry name" value="Asp_Arg_Hydrox"/>
    <property type="match status" value="1"/>
</dbReference>